<dbReference type="AlphaFoldDB" id="A0A2U1JHQ9"/>
<dbReference type="RefSeq" id="WP_116556394.1">
    <property type="nucleotide sequence ID" value="NZ_QCZG01000093.1"/>
</dbReference>
<reference evidence="2 3" key="1">
    <citation type="submission" date="2018-04" db="EMBL/GenBank/DDBJ databases">
        <title>Camelliibacillus theae gen. nov., sp. nov., isolated from Pu'er tea.</title>
        <authorList>
            <person name="Niu L."/>
        </authorList>
    </citation>
    <scope>NUCLEOTIDE SEQUENCE [LARGE SCALE GENOMIC DNA]</scope>
    <source>
        <strain evidence="2 3">T8</strain>
    </source>
</reference>
<gene>
    <name evidence="2" type="ORF">DCC39_18715</name>
</gene>
<evidence type="ECO:0000256" key="1">
    <source>
        <dbReference type="SAM" id="Phobius"/>
    </source>
</evidence>
<keyword evidence="1" id="KW-1133">Transmembrane helix</keyword>
<sequence length="70" mass="7976">MLPTFAGTFKNKQPKTALLLQELSRTNNLPTFAGTFKNKQPKTVGTVTSISFFYFVFMSYFCGLIWIIMV</sequence>
<proteinExistence type="predicted"/>
<accession>A0A2U1JHQ9</accession>
<keyword evidence="1" id="KW-0472">Membrane</keyword>
<dbReference type="EMBL" id="QCZG01000093">
    <property type="protein sequence ID" value="PWA04676.1"/>
    <property type="molecule type" value="Genomic_DNA"/>
</dbReference>
<evidence type="ECO:0000313" key="2">
    <source>
        <dbReference type="EMBL" id="PWA04676.1"/>
    </source>
</evidence>
<evidence type="ECO:0000313" key="3">
    <source>
        <dbReference type="Proteomes" id="UP000245998"/>
    </source>
</evidence>
<keyword evidence="3" id="KW-1185">Reference proteome</keyword>
<keyword evidence="1" id="KW-0812">Transmembrane</keyword>
<protein>
    <submittedName>
        <fullName evidence="2">Uncharacterized protein</fullName>
    </submittedName>
</protein>
<feature type="transmembrane region" description="Helical" evidence="1">
    <location>
        <begin position="47"/>
        <end position="69"/>
    </location>
</feature>
<dbReference type="Proteomes" id="UP000245998">
    <property type="component" value="Unassembled WGS sequence"/>
</dbReference>
<comment type="caution">
    <text evidence="2">The sequence shown here is derived from an EMBL/GenBank/DDBJ whole genome shotgun (WGS) entry which is preliminary data.</text>
</comment>
<name>A0A2U1JHQ9_9BACI</name>
<organism evidence="2 3">
    <name type="scientific">Pueribacillus theae</name>
    <dbReference type="NCBI Taxonomy" id="2171751"/>
    <lineage>
        <taxon>Bacteria</taxon>
        <taxon>Bacillati</taxon>
        <taxon>Bacillota</taxon>
        <taxon>Bacilli</taxon>
        <taxon>Bacillales</taxon>
        <taxon>Bacillaceae</taxon>
        <taxon>Pueribacillus</taxon>
    </lineage>
</organism>